<dbReference type="Proteomes" id="UP001500305">
    <property type="component" value="Unassembled WGS sequence"/>
</dbReference>
<keyword evidence="3" id="KW-1185">Reference proteome</keyword>
<dbReference type="EMBL" id="BAAATR010000049">
    <property type="protein sequence ID" value="GAA2274388.1"/>
    <property type="molecule type" value="Genomic_DNA"/>
</dbReference>
<organism evidence="2 3">
    <name type="scientific">Kitasatospora cystarginea</name>
    <dbReference type="NCBI Taxonomy" id="58350"/>
    <lineage>
        <taxon>Bacteria</taxon>
        <taxon>Bacillati</taxon>
        <taxon>Actinomycetota</taxon>
        <taxon>Actinomycetes</taxon>
        <taxon>Kitasatosporales</taxon>
        <taxon>Streptomycetaceae</taxon>
        <taxon>Kitasatospora</taxon>
    </lineage>
</organism>
<evidence type="ECO:0000313" key="3">
    <source>
        <dbReference type="Proteomes" id="UP001500305"/>
    </source>
</evidence>
<reference evidence="2 3" key="1">
    <citation type="journal article" date="2019" name="Int. J. Syst. Evol. Microbiol.">
        <title>The Global Catalogue of Microorganisms (GCM) 10K type strain sequencing project: providing services to taxonomists for standard genome sequencing and annotation.</title>
        <authorList>
            <consortium name="The Broad Institute Genomics Platform"/>
            <consortium name="The Broad Institute Genome Sequencing Center for Infectious Disease"/>
            <person name="Wu L."/>
            <person name="Ma J."/>
        </authorList>
    </citation>
    <scope>NUCLEOTIDE SEQUENCE [LARGE SCALE GENOMIC DNA]</scope>
    <source>
        <strain evidence="2 3">JCM 7356</strain>
    </source>
</reference>
<accession>A0ABN3EWQ7</accession>
<proteinExistence type="predicted"/>
<sequence length="114" mass="12170">MDDATHRGAIAVIALLELMKPADARVIQASEEPVEPMAVRQVHAAPSDPDVPGAPGPTTVWANDDRVTRSSADVPIPVVAVMRLTELRDRLPETPRSDPSRGRSPRAAGPPPAW</sequence>
<feature type="compositionally biased region" description="Basic and acidic residues" evidence="1">
    <location>
        <begin position="86"/>
        <end position="101"/>
    </location>
</feature>
<comment type="caution">
    <text evidence="2">The sequence shown here is derived from an EMBL/GenBank/DDBJ whole genome shotgun (WGS) entry which is preliminary data.</text>
</comment>
<evidence type="ECO:0000256" key="1">
    <source>
        <dbReference type="SAM" id="MobiDB-lite"/>
    </source>
</evidence>
<evidence type="ECO:0000313" key="2">
    <source>
        <dbReference type="EMBL" id="GAA2274388.1"/>
    </source>
</evidence>
<gene>
    <name evidence="2" type="ORF">GCM10010430_70510</name>
</gene>
<name>A0ABN3EWQ7_9ACTN</name>
<feature type="region of interest" description="Disordered" evidence="1">
    <location>
        <begin position="86"/>
        <end position="114"/>
    </location>
</feature>
<feature type="region of interest" description="Disordered" evidence="1">
    <location>
        <begin position="42"/>
        <end position="66"/>
    </location>
</feature>
<protein>
    <submittedName>
        <fullName evidence="2">Uncharacterized protein</fullName>
    </submittedName>
</protein>